<feature type="chain" id="PRO_5046730940" description="P pilus assembly chaperone PapD" evidence="1">
    <location>
        <begin position="20"/>
        <end position="214"/>
    </location>
</feature>
<protein>
    <recommendedName>
        <fullName evidence="4">P pilus assembly chaperone PapD</fullName>
    </recommendedName>
</protein>
<gene>
    <name evidence="2" type="ORF">ERHA53_43930</name>
</gene>
<dbReference type="EMBL" id="AP024329">
    <property type="protein sequence ID" value="BCQ37050.1"/>
    <property type="molecule type" value="Genomic_DNA"/>
</dbReference>
<reference evidence="2 3" key="1">
    <citation type="submission" date="2021-01" db="EMBL/GenBank/DDBJ databases">
        <title>Complete genome sequence of Erwinia rhapontici MAFF 311153.</title>
        <authorList>
            <person name="Morohoshi T."/>
            <person name="Someya N."/>
        </authorList>
    </citation>
    <scope>NUCLEOTIDE SEQUENCE [LARGE SCALE GENOMIC DNA]</scope>
    <source>
        <strain evidence="2 3">MAFF 311153</strain>
    </source>
</reference>
<organism evidence="2 3">
    <name type="scientific">Erwinia rhapontici</name>
    <name type="common">Pectobacterium rhapontici</name>
    <dbReference type="NCBI Taxonomy" id="55212"/>
    <lineage>
        <taxon>Bacteria</taxon>
        <taxon>Pseudomonadati</taxon>
        <taxon>Pseudomonadota</taxon>
        <taxon>Gammaproteobacteria</taxon>
        <taxon>Enterobacterales</taxon>
        <taxon>Erwiniaceae</taxon>
        <taxon>Erwinia</taxon>
    </lineage>
</organism>
<accession>A0ABM7N6F4</accession>
<evidence type="ECO:0000313" key="3">
    <source>
        <dbReference type="Proteomes" id="UP000677515"/>
    </source>
</evidence>
<keyword evidence="3" id="KW-1185">Reference proteome</keyword>
<sequence length="214" mass="23420">MFRSVLATLILLFGFPACAVIDLVPKMIDVDGNDIAKMTLVNKSDHMEYVTVTLSKLINPGVPYDKEILEPVGMARNPQLYAYPFKLSLARGQSKTINLKPLAAVTQETVYRLDVKPSTEISGNGIANLAAGVAVNLSFSALVRQLPEKKISTLSAVCRANTITLTATGTTRYQAKNIKIDSRIVDDFNVYPGTPQMIPGEKINIGGKYWCNRQ</sequence>
<proteinExistence type="predicted"/>
<dbReference type="Proteomes" id="UP000677515">
    <property type="component" value="Chromosome"/>
</dbReference>
<dbReference type="InterPro" id="IPR013783">
    <property type="entry name" value="Ig-like_fold"/>
</dbReference>
<feature type="signal peptide" evidence="1">
    <location>
        <begin position="1"/>
        <end position="19"/>
    </location>
</feature>
<keyword evidence="1" id="KW-0732">Signal</keyword>
<name>A0ABM7N6F4_ERWRD</name>
<evidence type="ECO:0008006" key="4">
    <source>
        <dbReference type="Google" id="ProtNLM"/>
    </source>
</evidence>
<evidence type="ECO:0000313" key="2">
    <source>
        <dbReference type="EMBL" id="BCQ37050.1"/>
    </source>
</evidence>
<evidence type="ECO:0000256" key="1">
    <source>
        <dbReference type="SAM" id="SignalP"/>
    </source>
</evidence>
<dbReference type="Gene3D" id="2.60.40.10">
    <property type="entry name" value="Immunoglobulins"/>
    <property type="match status" value="1"/>
</dbReference>